<proteinExistence type="predicted"/>
<keyword evidence="1" id="KW-0175">Coiled coil</keyword>
<evidence type="ECO:0000256" key="1">
    <source>
        <dbReference type="SAM" id="Coils"/>
    </source>
</evidence>
<organism evidence="2 3">
    <name type="scientific">Dipteronia dyeriana</name>
    <dbReference type="NCBI Taxonomy" id="168575"/>
    <lineage>
        <taxon>Eukaryota</taxon>
        <taxon>Viridiplantae</taxon>
        <taxon>Streptophyta</taxon>
        <taxon>Embryophyta</taxon>
        <taxon>Tracheophyta</taxon>
        <taxon>Spermatophyta</taxon>
        <taxon>Magnoliopsida</taxon>
        <taxon>eudicotyledons</taxon>
        <taxon>Gunneridae</taxon>
        <taxon>Pentapetalae</taxon>
        <taxon>rosids</taxon>
        <taxon>malvids</taxon>
        <taxon>Sapindales</taxon>
        <taxon>Sapindaceae</taxon>
        <taxon>Hippocastanoideae</taxon>
        <taxon>Acereae</taxon>
        <taxon>Dipteronia</taxon>
    </lineage>
</organism>
<feature type="coiled-coil region" evidence="1">
    <location>
        <begin position="2"/>
        <end position="53"/>
    </location>
</feature>
<evidence type="ECO:0000313" key="3">
    <source>
        <dbReference type="Proteomes" id="UP001280121"/>
    </source>
</evidence>
<dbReference type="Proteomes" id="UP001280121">
    <property type="component" value="Unassembled WGS sequence"/>
</dbReference>
<name>A0AAD9TEW1_9ROSI</name>
<keyword evidence="3" id="KW-1185">Reference proteome</keyword>
<reference evidence="2" key="1">
    <citation type="journal article" date="2023" name="Plant J.">
        <title>Genome sequences and population genomics provide insights into the demographic history, inbreeding, and mutation load of two 'living fossil' tree species of Dipteronia.</title>
        <authorList>
            <person name="Feng Y."/>
            <person name="Comes H.P."/>
            <person name="Chen J."/>
            <person name="Zhu S."/>
            <person name="Lu R."/>
            <person name="Zhang X."/>
            <person name="Li P."/>
            <person name="Qiu J."/>
            <person name="Olsen K.M."/>
            <person name="Qiu Y."/>
        </authorList>
    </citation>
    <scope>NUCLEOTIDE SEQUENCE</scope>
    <source>
        <strain evidence="2">KIB01</strain>
    </source>
</reference>
<accession>A0AAD9TEW1</accession>
<protein>
    <submittedName>
        <fullName evidence="2">Uncharacterized protein</fullName>
    </submittedName>
</protein>
<dbReference type="EMBL" id="JANJYI010000009">
    <property type="protein sequence ID" value="KAK2634513.1"/>
    <property type="molecule type" value="Genomic_DNA"/>
</dbReference>
<dbReference type="AlphaFoldDB" id="A0AAD9TEW1"/>
<gene>
    <name evidence="2" type="ORF">Ddye_029305</name>
</gene>
<sequence length="109" mass="12816">MMRDLELNDDNLKEVKDELSKNEEAFKVERVKVNKLEEGNKKLIIEIESVKVENGTLWKKIEDMSNKNKKLVLQVRYFLFLGRRQQQPGRPGGTNRPRVLIKKVRALPK</sequence>
<evidence type="ECO:0000313" key="2">
    <source>
        <dbReference type="EMBL" id="KAK2634513.1"/>
    </source>
</evidence>
<comment type="caution">
    <text evidence="2">The sequence shown here is derived from an EMBL/GenBank/DDBJ whole genome shotgun (WGS) entry which is preliminary data.</text>
</comment>